<comment type="caution">
    <text evidence="3">The sequence shown here is derived from an EMBL/GenBank/DDBJ whole genome shotgun (WGS) entry which is preliminary data.</text>
</comment>
<dbReference type="STRING" id="574566.I0Z977"/>
<dbReference type="GO" id="GO:0005737">
    <property type="term" value="C:cytoplasm"/>
    <property type="evidence" value="ECO:0007669"/>
    <property type="project" value="TreeGrafter"/>
</dbReference>
<evidence type="ECO:0000259" key="2">
    <source>
        <dbReference type="Pfam" id="PF11470"/>
    </source>
</evidence>
<dbReference type="PANTHER" id="PTHR46467:SF1">
    <property type="entry name" value="TETHER CONTAINING UBX DOMAIN FOR GLUT4"/>
    <property type="match status" value="1"/>
</dbReference>
<dbReference type="GO" id="GO:0012506">
    <property type="term" value="C:vesicle membrane"/>
    <property type="evidence" value="ECO:0007669"/>
    <property type="project" value="TreeGrafter"/>
</dbReference>
<feature type="domain" description="TUG ubiquitin-like" evidence="2">
    <location>
        <begin position="7"/>
        <end position="72"/>
    </location>
</feature>
<protein>
    <recommendedName>
        <fullName evidence="2">TUG ubiquitin-like domain-containing protein</fullName>
    </recommendedName>
</protein>
<proteinExistence type="predicted"/>
<name>I0Z977_COCSC</name>
<dbReference type="InterPro" id="IPR021569">
    <property type="entry name" value="TUG-UBL1"/>
</dbReference>
<dbReference type="Proteomes" id="UP000007264">
    <property type="component" value="Unassembled WGS sequence"/>
</dbReference>
<organism evidence="3 4">
    <name type="scientific">Coccomyxa subellipsoidea (strain C-169)</name>
    <name type="common">Green microalga</name>
    <dbReference type="NCBI Taxonomy" id="574566"/>
    <lineage>
        <taxon>Eukaryota</taxon>
        <taxon>Viridiplantae</taxon>
        <taxon>Chlorophyta</taxon>
        <taxon>core chlorophytes</taxon>
        <taxon>Trebouxiophyceae</taxon>
        <taxon>Trebouxiophyceae incertae sedis</taxon>
        <taxon>Coccomyxaceae</taxon>
        <taxon>Coccomyxa</taxon>
        <taxon>Coccomyxa subellipsoidea</taxon>
    </lineage>
</organism>
<dbReference type="GO" id="GO:0005634">
    <property type="term" value="C:nucleus"/>
    <property type="evidence" value="ECO:0007669"/>
    <property type="project" value="TreeGrafter"/>
</dbReference>
<dbReference type="EMBL" id="AGSI01000001">
    <property type="protein sequence ID" value="EIE27196.1"/>
    <property type="molecule type" value="Genomic_DNA"/>
</dbReference>
<dbReference type="RefSeq" id="XP_005651740.1">
    <property type="nucleotide sequence ID" value="XM_005651683.1"/>
</dbReference>
<feature type="compositionally biased region" description="Low complexity" evidence="1">
    <location>
        <begin position="332"/>
        <end position="348"/>
    </location>
</feature>
<dbReference type="Gene3D" id="3.10.20.90">
    <property type="entry name" value="Phosphatidylinositol 3-kinase Catalytic Subunit, Chain A, domain 1"/>
    <property type="match status" value="1"/>
</dbReference>
<sequence>MSASLGVLYKGKRHGVKLTPMQPLSAVFEHISKLTNEQLNPSACKIIHNRKELDVTTPVRFANLPNGATLELKTDDDKMLGIQEQRPPEPTEHPVSPQTHTSSTPQAPPAPSTTTTAAPEAAGPSSTHPVPISEHRSPTSEAAGGSDPLSLGRPIHVFSRAAAAEQEARRGAEEEPPEEFFEFTADDYHRVAAGHARERAHAESGLRTQKLREEEMRRRAASLGPVPIRASFGALEQLSALQELIQKCLLPSIRGSKWHIYTTPPKQVIKDLGASFYAAGLVPAANVHFSTPDSSGHEGPYLRPEVMALEGTPPEARGLARKQQPQPEQSQGARSASAAAGASAAGSSSNGGAGRASNADGKKLPKWMKMGGK</sequence>
<dbReference type="GO" id="GO:0006886">
    <property type="term" value="P:intracellular protein transport"/>
    <property type="evidence" value="ECO:0007669"/>
    <property type="project" value="TreeGrafter"/>
</dbReference>
<evidence type="ECO:0000256" key="1">
    <source>
        <dbReference type="SAM" id="MobiDB-lite"/>
    </source>
</evidence>
<evidence type="ECO:0000313" key="3">
    <source>
        <dbReference type="EMBL" id="EIE27196.1"/>
    </source>
</evidence>
<dbReference type="OrthoDB" id="440781at2759"/>
<dbReference type="Pfam" id="PF11470">
    <property type="entry name" value="TUG-UBL1"/>
    <property type="match status" value="1"/>
</dbReference>
<dbReference type="PANTHER" id="PTHR46467">
    <property type="entry name" value="TETHER CONTAINING UBX DOMAIN FOR GLUT4"/>
    <property type="match status" value="1"/>
</dbReference>
<evidence type="ECO:0000313" key="4">
    <source>
        <dbReference type="Proteomes" id="UP000007264"/>
    </source>
</evidence>
<reference evidence="3 4" key="1">
    <citation type="journal article" date="2012" name="Genome Biol.">
        <title>The genome of the polar eukaryotic microalga coccomyxa subellipsoidea reveals traits of cold adaptation.</title>
        <authorList>
            <person name="Blanc G."/>
            <person name="Agarkova I."/>
            <person name="Grimwood J."/>
            <person name="Kuo A."/>
            <person name="Brueggeman A."/>
            <person name="Dunigan D."/>
            <person name="Gurnon J."/>
            <person name="Ladunga I."/>
            <person name="Lindquist E."/>
            <person name="Lucas S."/>
            <person name="Pangilinan J."/>
            <person name="Proschold T."/>
            <person name="Salamov A."/>
            <person name="Schmutz J."/>
            <person name="Weeks D."/>
            <person name="Yamada T."/>
            <person name="Claverie J.M."/>
            <person name="Grigoriev I."/>
            <person name="Van Etten J."/>
            <person name="Lomsadze A."/>
            <person name="Borodovsky M."/>
        </authorList>
    </citation>
    <scope>NUCLEOTIDE SEQUENCE [LARGE SCALE GENOMIC DNA]</scope>
    <source>
        <strain evidence="3 4">C-169</strain>
    </source>
</reference>
<dbReference type="CDD" id="cd16105">
    <property type="entry name" value="Ubl_ASPSCR1_like"/>
    <property type="match status" value="1"/>
</dbReference>
<dbReference type="SUPFAM" id="SSF54236">
    <property type="entry name" value="Ubiquitin-like"/>
    <property type="match status" value="2"/>
</dbReference>
<dbReference type="KEGG" id="csl:COCSUDRAFT_45770"/>
<dbReference type="eggNOG" id="KOG2699">
    <property type="taxonomic scope" value="Eukaryota"/>
</dbReference>
<dbReference type="GeneID" id="17045211"/>
<gene>
    <name evidence="3" type="ORF">COCSUDRAFT_45770</name>
</gene>
<feature type="region of interest" description="Disordered" evidence="1">
    <location>
        <begin position="316"/>
        <end position="373"/>
    </location>
</feature>
<feature type="region of interest" description="Disordered" evidence="1">
    <location>
        <begin position="82"/>
        <end position="152"/>
    </location>
</feature>
<feature type="compositionally biased region" description="Low complexity" evidence="1">
    <location>
        <begin position="112"/>
        <end position="127"/>
    </location>
</feature>
<dbReference type="AlphaFoldDB" id="I0Z977"/>
<accession>I0Z977</accession>
<feature type="compositionally biased region" description="Low complexity" evidence="1">
    <location>
        <begin position="94"/>
        <end position="105"/>
    </location>
</feature>
<dbReference type="InterPro" id="IPR029071">
    <property type="entry name" value="Ubiquitin-like_domsf"/>
</dbReference>
<keyword evidence="4" id="KW-1185">Reference proteome</keyword>